<keyword evidence="2" id="KW-0812">Transmembrane</keyword>
<keyword evidence="2" id="KW-0472">Membrane</keyword>
<dbReference type="PANTHER" id="PTHR39419">
    <property type="entry name" value="SLL0814 PROTEIN"/>
    <property type="match status" value="1"/>
</dbReference>
<feature type="compositionally biased region" description="Polar residues" evidence="1">
    <location>
        <begin position="1"/>
        <end position="20"/>
    </location>
</feature>
<dbReference type="EMBL" id="WEGI01000010">
    <property type="protein sequence ID" value="MQY28926.1"/>
    <property type="molecule type" value="Genomic_DNA"/>
</dbReference>
<accession>A0A7K0DT71</accession>
<feature type="region of interest" description="Disordered" evidence="1">
    <location>
        <begin position="1"/>
        <end position="22"/>
    </location>
</feature>
<evidence type="ECO:0000256" key="1">
    <source>
        <dbReference type="SAM" id="MobiDB-lite"/>
    </source>
</evidence>
<dbReference type="AlphaFoldDB" id="A0A7K0DT71"/>
<keyword evidence="4" id="KW-1185">Reference proteome</keyword>
<feature type="transmembrane region" description="Helical" evidence="2">
    <location>
        <begin position="58"/>
        <end position="76"/>
    </location>
</feature>
<evidence type="ECO:0000256" key="2">
    <source>
        <dbReference type="SAM" id="Phobius"/>
    </source>
</evidence>
<comment type="caution">
    <text evidence="3">The sequence shown here is derived from an EMBL/GenBank/DDBJ whole genome shotgun (WGS) entry which is preliminary data.</text>
</comment>
<feature type="transmembrane region" description="Helical" evidence="2">
    <location>
        <begin position="161"/>
        <end position="181"/>
    </location>
</feature>
<reference evidence="3 4" key="1">
    <citation type="submission" date="2019-10" db="EMBL/GenBank/DDBJ databases">
        <title>Nocardia macrotermitis sp. nov. and Nocardia aurantia sp. nov., isolated from the gut of fungus growing-termite Macrotermes natalensis.</title>
        <authorList>
            <person name="Benndorf R."/>
            <person name="Schwitalla J."/>
            <person name="Martin K."/>
            <person name="De Beer W."/>
            <person name="Kaster A.-K."/>
            <person name="Vollmers J."/>
            <person name="Poulsen M."/>
            <person name="Beemelmanns C."/>
        </authorList>
    </citation>
    <scope>NUCLEOTIDE SEQUENCE [LARGE SCALE GENOMIC DNA]</scope>
    <source>
        <strain evidence="3 4">RB56</strain>
    </source>
</reference>
<evidence type="ECO:0008006" key="5">
    <source>
        <dbReference type="Google" id="ProtNLM"/>
    </source>
</evidence>
<proteinExistence type="predicted"/>
<feature type="transmembrane region" description="Helical" evidence="2">
    <location>
        <begin position="28"/>
        <end position="46"/>
    </location>
</feature>
<dbReference type="Proteomes" id="UP000431401">
    <property type="component" value="Unassembled WGS sequence"/>
</dbReference>
<feature type="transmembrane region" description="Helical" evidence="2">
    <location>
        <begin position="230"/>
        <end position="252"/>
    </location>
</feature>
<evidence type="ECO:0000313" key="3">
    <source>
        <dbReference type="EMBL" id="MQY28926.1"/>
    </source>
</evidence>
<protein>
    <recommendedName>
        <fullName evidence="5">Carotenoid biosynthesis protein</fullName>
    </recommendedName>
</protein>
<dbReference type="Pfam" id="PF04240">
    <property type="entry name" value="Caroten_synth"/>
    <property type="match status" value="1"/>
</dbReference>
<sequence>MSLPQNNFRQPIEQGTTASRPRSGRGAAVLWIAAGAWLTAVLMTLPAPRSPVATAGEAIQALALVIVAAVSAWTAYRARGLVVFVAIAAVVSFLAEACSIATGFPFGHYTHHTAGPAPLGVPIPVVAGWVVLAWLAWTVARALTRGESGVIETRDRFTTPLVAAFVLGGYDFVLDPVAGTVRGLYSYASPSGQFGVPLTNFLGWLLTGWVICQLFALVERRVLPAQSTTVRAGLLVPCLIWLLSAFVPYASRPYAHDDIVIRGDRRFVTEDIYQASLASALFTMVPLAGLALLRLTRKPAAR</sequence>
<feature type="transmembrane region" description="Helical" evidence="2">
    <location>
        <begin position="83"/>
        <end position="107"/>
    </location>
</feature>
<evidence type="ECO:0000313" key="4">
    <source>
        <dbReference type="Proteomes" id="UP000431401"/>
    </source>
</evidence>
<feature type="transmembrane region" description="Helical" evidence="2">
    <location>
        <begin position="272"/>
        <end position="293"/>
    </location>
</feature>
<organism evidence="3 4">
    <name type="scientific">Nocardia aurantia</name>
    <dbReference type="NCBI Taxonomy" id="2585199"/>
    <lineage>
        <taxon>Bacteria</taxon>
        <taxon>Bacillati</taxon>
        <taxon>Actinomycetota</taxon>
        <taxon>Actinomycetes</taxon>
        <taxon>Mycobacteriales</taxon>
        <taxon>Nocardiaceae</taxon>
        <taxon>Nocardia</taxon>
    </lineage>
</organism>
<dbReference type="PANTHER" id="PTHR39419:SF1">
    <property type="entry name" value="SLL0814 PROTEIN"/>
    <property type="match status" value="1"/>
</dbReference>
<feature type="transmembrane region" description="Helical" evidence="2">
    <location>
        <begin position="119"/>
        <end position="140"/>
    </location>
</feature>
<keyword evidence="2" id="KW-1133">Transmembrane helix</keyword>
<feature type="transmembrane region" description="Helical" evidence="2">
    <location>
        <begin position="201"/>
        <end position="218"/>
    </location>
</feature>
<dbReference type="InterPro" id="IPR007354">
    <property type="entry name" value="CruF-like"/>
</dbReference>
<name>A0A7K0DT71_9NOCA</name>
<gene>
    <name evidence="3" type="ORF">NRB56_45150</name>
</gene>